<gene>
    <name evidence="1" type="ORF">PY649_14115</name>
</gene>
<organism evidence="1 2">
    <name type="scientific">Rhizobium mayense</name>
    <dbReference type="NCBI Taxonomy" id="1312184"/>
    <lineage>
        <taxon>Bacteria</taxon>
        <taxon>Pseudomonadati</taxon>
        <taxon>Pseudomonadota</taxon>
        <taxon>Alphaproteobacteria</taxon>
        <taxon>Hyphomicrobiales</taxon>
        <taxon>Rhizobiaceae</taxon>
        <taxon>Rhizobium/Agrobacterium group</taxon>
        <taxon>Rhizobium</taxon>
    </lineage>
</organism>
<name>A0ABT7JWC4_9HYPH</name>
<keyword evidence="2" id="KW-1185">Reference proteome</keyword>
<sequence length="76" mass="8102">MDARGKIGLASIAGAAVAVNYRERGDAVILNLGDGPLGQHEGGLASLEELLPLFGQDHSLFRSPSYLPLRHSFSDR</sequence>
<dbReference type="Proteomes" id="UP001172645">
    <property type="component" value="Unassembled WGS sequence"/>
</dbReference>
<evidence type="ECO:0000313" key="1">
    <source>
        <dbReference type="EMBL" id="MDL2400040.1"/>
    </source>
</evidence>
<comment type="caution">
    <text evidence="1">The sequence shown here is derived from an EMBL/GenBank/DDBJ whole genome shotgun (WGS) entry which is preliminary data.</text>
</comment>
<dbReference type="EMBL" id="JARFYM010000010">
    <property type="protein sequence ID" value="MDL2400040.1"/>
    <property type="molecule type" value="Genomic_DNA"/>
</dbReference>
<dbReference type="RefSeq" id="WP_285869103.1">
    <property type="nucleotide sequence ID" value="NZ_JARFYM010000010.1"/>
</dbReference>
<proteinExistence type="predicted"/>
<accession>A0ABT7JWC4</accession>
<evidence type="ECO:0000313" key="2">
    <source>
        <dbReference type="Proteomes" id="UP001172645"/>
    </source>
</evidence>
<protein>
    <submittedName>
        <fullName evidence="1">Uncharacterized protein</fullName>
    </submittedName>
</protein>
<reference evidence="1" key="1">
    <citation type="submission" date="2023-06" db="EMBL/GenBank/DDBJ databases">
        <title>Phylogenetic Diversity of Rhizobium strains.</title>
        <authorList>
            <person name="Moura F.T."/>
            <person name="Helene L.C.F."/>
            <person name="Hungria M."/>
        </authorList>
    </citation>
    <scope>NUCLEOTIDE SEQUENCE</scope>
    <source>
        <strain evidence="1">CCGE526</strain>
    </source>
</reference>